<dbReference type="SMART" id="SM00257">
    <property type="entry name" value="LysM"/>
    <property type="match status" value="1"/>
</dbReference>
<dbReference type="Gene3D" id="3.10.350.10">
    <property type="entry name" value="LysM domain"/>
    <property type="match status" value="1"/>
</dbReference>
<dbReference type="Pfam" id="PF01476">
    <property type="entry name" value="LysM"/>
    <property type="match status" value="1"/>
</dbReference>
<dbReference type="SUPFAM" id="SSF54106">
    <property type="entry name" value="LysM domain"/>
    <property type="match status" value="1"/>
</dbReference>
<reference evidence="3" key="1">
    <citation type="submission" date="2016-03" db="UniProtKB">
        <authorList>
            <consortium name="WormBaseParasite"/>
        </authorList>
    </citation>
    <scope>IDENTIFICATION</scope>
</reference>
<keyword evidence="2" id="KW-1185">Reference proteome</keyword>
<dbReference type="PROSITE" id="PS51782">
    <property type="entry name" value="LYSM"/>
    <property type="match status" value="1"/>
</dbReference>
<sequence length="186" mass="21749">MDGQDERTFLCGYQRTRGYGSLSNLHVSMKTYRAIIQHQIRPNDTLQGLVLKYNTSMSEIKRLNRLWSNESLYLKEYVKIPIYDEILEKGHSSDGSTNVKNDRCCKESKKFQDIDGESVQDIFKRIDMNIRKTTCSVHKLTENSTADLLAEGFEMEFRRSKPECRKKNRRSLNCHSSGFQNETYQN</sequence>
<evidence type="ECO:0000259" key="1">
    <source>
        <dbReference type="PROSITE" id="PS51782"/>
    </source>
</evidence>
<dbReference type="WBParaSite" id="EEL_0000692501-mRNA-1">
    <property type="protein sequence ID" value="EEL_0000692501-mRNA-1"/>
    <property type="gene ID" value="EEL_0000692501"/>
</dbReference>
<dbReference type="InterPro" id="IPR036779">
    <property type="entry name" value="LysM_dom_sf"/>
</dbReference>
<evidence type="ECO:0000313" key="2">
    <source>
        <dbReference type="Proteomes" id="UP000050640"/>
    </source>
</evidence>
<name>A0A0R3RXH5_9BILA</name>
<dbReference type="STRING" id="1147741.A0A0R3RXH5"/>
<dbReference type="AlphaFoldDB" id="A0A0R3RXH5"/>
<protein>
    <submittedName>
        <fullName evidence="3">LysM domain-containing protein</fullName>
    </submittedName>
</protein>
<dbReference type="PANTHER" id="PTHR20932:SF8">
    <property type="entry name" value="LD22649P"/>
    <property type="match status" value="1"/>
</dbReference>
<feature type="domain" description="LysM" evidence="1">
    <location>
        <begin position="36"/>
        <end position="80"/>
    </location>
</feature>
<dbReference type="CDD" id="cd00118">
    <property type="entry name" value="LysM"/>
    <property type="match status" value="1"/>
</dbReference>
<dbReference type="InterPro" id="IPR018392">
    <property type="entry name" value="LysM"/>
</dbReference>
<accession>A0A0R3RXH5</accession>
<dbReference type="Proteomes" id="UP000050640">
    <property type="component" value="Unplaced"/>
</dbReference>
<proteinExistence type="predicted"/>
<evidence type="ECO:0000313" key="3">
    <source>
        <dbReference type="WBParaSite" id="EEL_0000692501-mRNA-1"/>
    </source>
</evidence>
<organism evidence="2 3">
    <name type="scientific">Elaeophora elaphi</name>
    <dbReference type="NCBI Taxonomy" id="1147741"/>
    <lineage>
        <taxon>Eukaryota</taxon>
        <taxon>Metazoa</taxon>
        <taxon>Ecdysozoa</taxon>
        <taxon>Nematoda</taxon>
        <taxon>Chromadorea</taxon>
        <taxon>Rhabditida</taxon>
        <taxon>Spirurina</taxon>
        <taxon>Spiruromorpha</taxon>
        <taxon>Filarioidea</taxon>
        <taxon>Onchocercidae</taxon>
        <taxon>Elaeophora</taxon>
    </lineage>
</organism>
<dbReference type="InterPro" id="IPR045030">
    <property type="entry name" value="LYSM1-4"/>
</dbReference>
<dbReference type="PANTHER" id="PTHR20932">
    <property type="entry name" value="LYSM AND PUTATIVE PEPTIDOGLYCAN-BINDING DOMAIN-CONTAINING PROTEIN"/>
    <property type="match status" value="1"/>
</dbReference>